<protein>
    <recommendedName>
        <fullName evidence="2">Response regulatory domain-containing protein</fullName>
    </recommendedName>
</protein>
<dbReference type="Pfam" id="PF00072">
    <property type="entry name" value="Response_reg"/>
    <property type="match status" value="1"/>
</dbReference>
<dbReference type="AlphaFoldDB" id="A0A0C2DWG5"/>
<comment type="caution">
    <text evidence="3">The sequence shown here is derived from an EMBL/GenBank/DDBJ whole genome shotgun (WGS) entry which is preliminary data.</text>
</comment>
<proteinExistence type="predicted"/>
<dbReference type="SUPFAM" id="SSF52172">
    <property type="entry name" value="CheY-like"/>
    <property type="match status" value="1"/>
</dbReference>
<evidence type="ECO:0000313" key="4">
    <source>
        <dbReference type="Proteomes" id="UP000035068"/>
    </source>
</evidence>
<dbReference type="InterPro" id="IPR001789">
    <property type="entry name" value="Sig_transdc_resp-reg_receiver"/>
</dbReference>
<dbReference type="PANTHER" id="PTHR43228">
    <property type="entry name" value="TWO-COMPONENT RESPONSE REGULATOR"/>
    <property type="match status" value="1"/>
</dbReference>
<dbReference type="Proteomes" id="UP000035068">
    <property type="component" value="Unassembled WGS sequence"/>
</dbReference>
<dbReference type="SMART" id="SM00448">
    <property type="entry name" value="REC"/>
    <property type="match status" value="1"/>
</dbReference>
<dbReference type="PROSITE" id="PS50110">
    <property type="entry name" value="RESPONSE_REGULATORY"/>
    <property type="match status" value="1"/>
</dbReference>
<reference evidence="3 4" key="1">
    <citation type="submission" date="2014-12" db="EMBL/GenBank/DDBJ databases">
        <title>Genomes of Geoalkalibacter ferrihydriticus and Geoalkalibacter subterraneus, two haloalkaliphilic metal-reducing members of the Geobacteraceae.</title>
        <authorList>
            <person name="Badalamenti J.P."/>
            <person name="Torres C.I."/>
            <person name="Krajmalnik-Brown R."/>
            <person name="Bond D.R."/>
        </authorList>
    </citation>
    <scope>NUCLEOTIDE SEQUENCE [LARGE SCALE GENOMIC DNA]</scope>
    <source>
        <strain evidence="3 4">DSM 17813</strain>
    </source>
</reference>
<accession>A0A0C2DWG5</accession>
<keyword evidence="4" id="KW-1185">Reference proteome</keyword>
<name>A0A0C2DWG5_9BACT</name>
<dbReference type="GO" id="GO:0000160">
    <property type="term" value="P:phosphorelay signal transduction system"/>
    <property type="evidence" value="ECO:0007669"/>
    <property type="project" value="InterPro"/>
</dbReference>
<evidence type="ECO:0000256" key="1">
    <source>
        <dbReference type="PROSITE-ProRule" id="PRU00169"/>
    </source>
</evidence>
<dbReference type="RefSeq" id="WP_040096221.1">
    <property type="nucleotide sequence ID" value="NZ_JWJD01000001.1"/>
</dbReference>
<gene>
    <name evidence="3" type="ORF">GFER_03875</name>
</gene>
<dbReference type="PANTHER" id="PTHR43228:SF1">
    <property type="entry name" value="TWO-COMPONENT RESPONSE REGULATOR ARR22"/>
    <property type="match status" value="1"/>
</dbReference>
<dbReference type="Gene3D" id="3.40.50.2300">
    <property type="match status" value="1"/>
</dbReference>
<dbReference type="EMBL" id="JWJD01000001">
    <property type="protein sequence ID" value="KIH77789.1"/>
    <property type="molecule type" value="Genomic_DNA"/>
</dbReference>
<dbReference type="InterPro" id="IPR011006">
    <property type="entry name" value="CheY-like_superfamily"/>
</dbReference>
<keyword evidence="1" id="KW-0597">Phosphoprotein</keyword>
<feature type="modified residue" description="4-aspartylphosphate" evidence="1">
    <location>
        <position position="54"/>
    </location>
</feature>
<feature type="domain" description="Response regulatory" evidence="2">
    <location>
        <begin position="4"/>
        <end position="119"/>
    </location>
</feature>
<evidence type="ECO:0000259" key="2">
    <source>
        <dbReference type="PROSITE" id="PS50110"/>
    </source>
</evidence>
<dbReference type="InterPro" id="IPR052048">
    <property type="entry name" value="ST_Response_Regulator"/>
</dbReference>
<evidence type="ECO:0000313" key="3">
    <source>
        <dbReference type="EMBL" id="KIH77789.1"/>
    </source>
</evidence>
<organism evidence="3 4">
    <name type="scientific">Geoalkalibacter ferrihydriticus DSM 17813</name>
    <dbReference type="NCBI Taxonomy" id="1121915"/>
    <lineage>
        <taxon>Bacteria</taxon>
        <taxon>Pseudomonadati</taxon>
        <taxon>Thermodesulfobacteriota</taxon>
        <taxon>Desulfuromonadia</taxon>
        <taxon>Desulfuromonadales</taxon>
        <taxon>Geoalkalibacteraceae</taxon>
        <taxon>Geoalkalibacter</taxon>
    </lineage>
</organism>
<sequence length="122" mass="12964">MSLKILIVDDALFMRNLLRGVLEGGGHQVVGEAGDGAAAVQSYRDLRPDLVMMDIVMPDKTGIQALREIMAEDPAARVVICSALGQDALVMEAVQGGARDFIVKPFKDAQVLEVVARVAMGG</sequence>